<dbReference type="RefSeq" id="WP_072898135.1">
    <property type="nucleotide sequence ID" value="NZ_FQWZ01000006.1"/>
</dbReference>
<dbReference type="SUPFAM" id="SSF55326">
    <property type="entry name" value="PurM N-terminal domain-like"/>
    <property type="match status" value="1"/>
</dbReference>
<feature type="binding site" evidence="2">
    <location>
        <position position="43"/>
    </location>
    <ligand>
        <name>Mg(2+)</name>
        <dbReference type="ChEBI" id="CHEBI:18420"/>
        <label>4</label>
    </ligand>
</feature>
<keyword evidence="2" id="KW-0547">Nucleotide-binding</keyword>
<dbReference type="OrthoDB" id="9802811at2"/>
<organism evidence="5 6">
    <name type="scientific">Hydrocarboniphaga daqingensis</name>
    <dbReference type="NCBI Taxonomy" id="490188"/>
    <lineage>
        <taxon>Bacteria</taxon>
        <taxon>Pseudomonadati</taxon>
        <taxon>Pseudomonadota</taxon>
        <taxon>Gammaproteobacteria</taxon>
        <taxon>Nevskiales</taxon>
        <taxon>Nevskiaceae</taxon>
        <taxon>Hydrocarboniphaga</taxon>
    </lineage>
</organism>
<dbReference type="EMBL" id="FQWZ01000006">
    <property type="protein sequence ID" value="SHH13948.1"/>
    <property type="molecule type" value="Genomic_DNA"/>
</dbReference>
<comment type="similarity">
    <text evidence="2">Belongs to the thiamine-monophosphate kinase family.</text>
</comment>
<dbReference type="GO" id="GO:0005524">
    <property type="term" value="F:ATP binding"/>
    <property type="evidence" value="ECO:0007669"/>
    <property type="project" value="UniProtKB-UniRule"/>
</dbReference>
<dbReference type="GO" id="GO:0009030">
    <property type="term" value="F:thiamine-phosphate kinase activity"/>
    <property type="evidence" value="ECO:0007669"/>
    <property type="project" value="UniProtKB-UniRule"/>
</dbReference>
<feature type="binding site" evidence="2">
    <location>
        <position position="28"/>
    </location>
    <ligand>
        <name>Mg(2+)</name>
        <dbReference type="ChEBI" id="CHEBI:18420"/>
        <label>3</label>
    </ligand>
</feature>
<evidence type="ECO:0000259" key="3">
    <source>
        <dbReference type="Pfam" id="PF00586"/>
    </source>
</evidence>
<dbReference type="Pfam" id="PF02769">
    <property type="entry name" value="AIRS_C"/>
    <property type="match status" value="1"/>
</dbReference>
<proteinExistence type="inferred from homology"/>
<gene>
    <name evidence="2" type="primary">thiL</name>
    <name evidence="5" type="ORF">SAMN04488068_2646</name>
</gene>
<evidence type="ECO:0000313" key="6">
    <source>
        <dbReference type="Proteomes" id="UP000199758"/>
    </source>
</evidence>
<feature type="binding site" evidence="2">
    <location>
        <begin position="119"/>
        <end position="120"/>
    </location>
    <ligand>
        <name>ATP</name>
        <dbReference type="ChEBI" id="CHEBI:30616"/>
    </ligand>
</feature>
<feature type="binding site" evidence="2">
    <location>
        <position position="211"/>
    </location>
    <ligand>
        <name>ATP</name>
        <dbReference type="ChEBI" id="CHEBI:30616"/>
    </ligand>
</feature>
<keyword evidence="1 2" id="KW-0784">Thiamine biosynthesis</keyword>
<dbReference type="PANTHER" id="PTHR30270">
    <property type="entry name" value="THIAMINE-MONOPHOSPHATE KINASE"/>
    <property type="match status" value="1"/>
</dbReference>
<evidence type="ECO:0000259" key="4">
    <source>
        <dbReference type="Pfam" id="PF02769"/>
    </source>
</evidence>
<dbReference type="Proteomes" id="UP000199758">
    <property type="component" value="Unassembled WGS sequence"/>
</dbReference>
<comment type="miscellaneous">
    <text evidence="2">Reaction mechanism of ThiL seems to utilize a direct, inline transfer of the gamma-phosphate of ATP to TMP rather than a phosphorylated enzyme intermediate.</text>
</comment>
<dbReference type="NCBIfam" id="TIGR01379">
    <property type="entry name" value="thiL"/>
    <property type="match status" value="1"/>
</dbReference>
<dbReference type="Pfam" id="PF00586">
    <property type="entry name" value="AIRS"/>
    <property type="match status" value="1"/>
</dbReference>
<feature type="binding site" evidence="2">
    <location>
        <position position="209"/>
    </location>
    <ligand>
        <name>Mg(2+)</name>
        <dbReference type="ChEBI" id="CHEBI:18420"/>
        <label>3</label>
    </ligand>
</feature>
<dbReference type="GO" id="GO:0009228">
    <property type="term" value="P:thiamine biosynthetic process"/>
    <property type="evidence" value="ECO:0007669"/>
    <property type="project" value="UniProtKB-KW"/>
</dbReference>
<comment type="pathway">
    <text evidence="2">Cofactor biosynthesis; thiamine diphosphate biosynthesis; thiamine diphosphate from thiamine phosphate: step 1/1.</text>
</comment>
<reference evidence="5 6" key="1">
    <citation type="submission" date="2016-11" db="EMBL/GenBank/DDBJ databases">
        <authorList>
            <person name="Jaros S."/>
            <person name="Januszkiewicz K."/>
            <person name="Wedrychowicz H."/>
        </authorList>
    </citation>
    <scope>NUCLEOTIDE SEQUENCE [LARGE SCALE GENOMIC DNA]</scope>
    <source>
        <strain evidence="5 6">CGMCC 1.7049</strain>
    </source>
</reference>
<feature type="binding site" evidence="2">
    <location>
        <position position="120"/>
    </location>
    <ligand>
        <name>Mg(2+)</name>
        <dbReference type="ChEBI" id="CHEBI:18420"/>
        <label>1</label>
    </ligand>
</feature>
<feature type="binding site" evidence="2">
    <location>
        <position position="261"/>
    </location>
    <ligand>
        <name>substrate</name>
    </ligand>
</feature>
<dbReference type="PIRSF" id="PIRSF005303">
    <property type="entry name" value="Thiam_monoph_kin"/>
    <property type="match status" value="1"/>
</dbReference>
<evidence type="ECO:0000256" key="1">
    <source>
        <dbReference type="ARBA" id="ARBA00022977"/>
    </source>
</evidence>
<feature type="binding site" evidence="2">
    <location>
        <position position="45"/>
    </location>
    <ligand>
        <name>Mg(2+)</name>
        <dbReference type="ChEBI" id="CHEBI:18420"/>
        <label>2</label>
    </ligand>
</feature>
<feature type="binding site" evidence="2">
    <location>
        <position position="28"/>
    </location>
    <ligand>
        <name>Mg(2+)</name>
        <dbReference type="ChEBI" id="CHEBI:18420"/>
        <label>4</label>
    </ligand>
</feature>
<feature type="domain" description="PurM-like N-terminal" evidence="3">
    <location>
        <begin position="26"/>
        <end position="136"/>
    </location>
</feature>
<keyword evidence="6" id="KW-1185">Reference proteome</keyword>
<keyword evidence="2" id="KW-0460">Magnesium</keyword>
<evidence type="ECO:0000256" key="2">
    <source>
        <dbReference type="HAMAP-Rule" id="MF_02128"/>
    </source>
</evidence>
<keyword evidence="2" id="KW-0808">Transferase</keyword>
<dbReference type="PANTHER" id="PTHR30270:SF0">
    <property type="entry name" value="THIAMINE-MONOPHOSPHATE KINASE"/>
    <property type="match status" value="1"/>
</dbReference>
<feature type="binding site" evidence="2">
    <location>
        <position position="212"/>
    </location>
    <ligand>
        <name>Mg(2+)</name>
        <dbReference type="ChEBI" id="CHEBI:18420"/>
        <label>5</label>
    </ligand>
</feature>
<keyword evidence="2 5" id="KW-0418">Kinase</keyword>
<name>A0A1M5QJ03_9GAMM</name>
<dbReference type="SUPFAM" id="SSF56042">
    <property type="entry name" value="PurM C-terminal domain-like"/>
    <property type="match status" value="1"/>
</dbReference>
<feature type="binding site" evidence="2">
    <location>
        <position position="52"/>
    </location>
    <ligand>
        <name>substrate</name>
    </ligand>
</feature>
<dbReference type="InterPro" id="IPR036676">
    <property type="entry name" value="PurM-like_C_sf"/>
</dbReference>
<feature type="binding site" evidence="2">
    <location>
        <position position="73"/>
    </location>
    <ligand>
        <name>Mg(2+)</name>
        <dbReference type="ChEBI" id="CHEBI:18420"/>
        <label>4</label>
    </ligand>
</feature>
<keyword evidence="2" id="KW-0067">ATP-binding</keyword>
<feature type="domain" description="PurM-like C-terminal" evidence="4">
    <location>
        <begin position="148"/>
        <end position="303"/>
    </location>
</feature>
<comment type="function">
    <text evidence="2">Catalyzes the ATP-dependent phosphorylation of thiamine-monophosphate (TMP) to form thiamine-pyrophosphate (TPP), the active form of vitamin B1.</text>
</comment>
<dbReference type="EC" id="2.7.4.16" evidence="2"/>
<dbReference type="CDD" id="cd02194">
    <property type="entry name" value="ThiL"/>
    <property type="match status" value="1"/>
</dbReference>
<dbReference type="InterPro" id="IPR006283">
    <property type="entry name" value="ThiL-like"/>
</dbReference>
<evidence type="ECO:0000313" key="5">
    <source>
        <dbReference type="EMBL" id="SHH13948.1"/>
    </source>
</evidence>
<sequence length="321" mass="33426">MDEFELIRCYFAPLSPARPNVVLGIGDDAALLAPAAGHLLAVTSDTLIAGRHFPVDTAPFDIGWKALAVNLSDLAAMGARARWFTLALTLPDVDRPWLAGFAAGLQALAADADVALVGGDTTRGPLSVTITAIGEVPAGRALRRSGARPGDRIAVSGTLGDAAAALRQWQRGDAVVGEGQRRLRARLDRPSPRLALGLALRDLAHAAIDLSDGLAADLGHVLDASGVGAAIQAARLPTSAELLIAEPDADARQRLQIAGGDDYELCLTVPASRWIAAQQAAATLGLSLTDIGEIVQTRGFSVYDGNGAPLRFTEAGYRHFP</sequence>
<accession>A0A1M5QJ03</accession>
<dbReference type="InterPro" id="IPR016188">
    <property type="entry name" value="PurM-like_N"/>
</dbReference>
<feature type="binding site" evidence="2">
    <location>
        <position position="317"/>
    </location>
    <ligand>
        <name>substrate</name>
    </ligand>
</feature>
<dbReference type="Gene3D" id="3.30.1330.10">
    <property type="entry name" value="PurM-like, N-terminal domain"/>
    <property type="match status" value="1"/>
</dbReference>
<dbReference type="Gene3D" id="3.90.650.10">
    <property type="entry name" value="PurM-like C-terminal domain"/>
    <property type="match status" value="1"/>
</dbReference>
<protein>
    <recommendedName>
        <fullName evidence="2">Thiamine-monophosphate kinase</fullName>
        <shortName evidence="2">TMP kinase</shortName>
        <shortName evidence="2">Thiamine-phosphate kinase</shortName>
        <ecNumber evidence="2">2.7.4.16</ecNumber>
    </recommendedName>
</protein>
<feature type="binding site" evidence="2">
    <location>
        <position position="73"/>
    </location>
    <ligand>
        <name>Mg(2+)</name>
        <dbReference type="ChEBI" id="CHEBI:18420"/>
        <label>2</label>
    </ligand>
</feature>
<dbReference type="GO" id="GO:0000287">
    <property type="term" value="F:magnesium ion binding"/>
    <property type="evidence" value="ECO:0007669"/>
    <property type="project" value="UniProtKB-UniRule"/>
</dbReference>
<feature type="binding site" evidence="2">
    <location>
        <position position="144"/>
    </location>
    <ligand>
        <name>ATP</name>
        <dbReference type="ChEBI" id="CHEBI:30616"/>
    </ligand>
</feature>
<dbReference type="InterPro" id="IPR010918">
    <property type="entry name" value="PurM-like_C_dom"/>
</dbReference>
<dbReference type="InterPro" id="IPR036921">
    <property type="entry name" value="PurM-like_N_sf"/>
</dbReference>
<dbReference type="UniPathway" id="UPA00060">
    <property type="reaction ID" value="UER00142"/>
</dbReference>
<keyword evidence="2" id="KW-0479">Metal-binding</keyword>
<dbReference type="AlphaFoldDB" id="A0A1M5QJ03"/>
<feature type="binding site" evidence="2">
    <location>
        <position position="73"/>
    </location>
    <ligand>
        <name>Mg(2+)</name>
        <dbReference type="ChEBI" id="CHEBI:18420"/>
        <label>3</label>
    </ligand>
</feature>
<dbReference type="GO" id="GO:0009229">
    <property type="term" value="P:thiamine diphosphate biosynthetic process"/>
    <property type="evidence" value="ECO:0007669"/>
    <property type="project" value="UniProtKB-UniRule"/>
</dbReference>
<comment type="catalytic activity">
    <reaction evidence="2">
        <text>thiamine phosphate + ATP = thiamine diphosphate + ADP</text>
        <dbReference type="Rhea" id="RHEA:15913"/>
        <dbReference type="ChEBI" id="CHEBI:30616"/>
        <dbReference type="ChEBI" id="CHEBI:37575"/>
        <dbReference type="ChEBI" id="CHEBI:58937"/>
        <dbReference type="ChEBI" id="CHEBI:456216"/>
        <dbReference type="EC" id="2.7.4.16"/>
    </reaction>
</comment>
<feature type="binding site" evidence="2">
    <location>
        <position position="45"/>
    </location>
    <ligand>
        <name>Mg(2+)</name>
        <dbReference type="ChEBI" id="CHEBI:18420"/>
        <label>1</label>
    </ligand>
</feature>
<dbReference type="STRING" id="490188.SAMN04488068_2646"/>
<feature type="binding site" evidence="2">
    <location>
        <position position="44"/>
    </location>
    <ligand>
        <name>Mg(2+)</name>
        <dbReference type="ChEBI" id="CHEBI:18420"/>
        <label>1</label>
    </ligand>
</feature>
<dbReference type="HAMAP" id="MF_02128">
    <property type="entry name" value="TMP_kinase"/>
    <property type="match status" value="1"/>
</dbReference>
<comment type="caution">
    <text evidence="2">Lacks conserved residue(s) required for the propagation of feature annotation.</text>
</comment>